<reference evidence="1 2" key="1">
    <citation type="journal article" date="2006" name="J. Gen. Virol.">
        <title>Genome sequences of two frog herpesviruses.</title>
        <authorList>
            <person name="Davison A.J."/>
            <person name="Cunningham C."/>
            <person name="Sauerbier W."/>
            <person name="McKinnell R.G."/>
        </authorList>
    </citation>
    <scope>NUCLEOTIDE SEQUENCE [LARGE SCALE GENOMIC DNA]</scope>
    <source>
        <strain evidence="1">ATCC VR-568</strain>
    </source>
</reference>
<dbReference type="RefSeq" id="YP_656525.1">
    <property type="nucleotide sequence ID" value="NC_008210.1"/>
</dbReference>
<evidence type="ECO:0000313" key="2">
    <source>
        <dbReference type="Proteomes" id="UP000120576"/>
    </source>
</evidence>
<dbReference type="KEGG" id="vg:5179500"/>
<dbReference type="GeneID" id="5179500"/>
<sequence>MADNTQLTLGDRVINASKAALLSHGDWPHLMHAVLWNECVNYRLHLGMYIESLKLWCGSVTMLSQESQMEFFVGYALYTYDARICYKQRFRSREDTVPYKMLRKLADARSEAYGIEGAAGHELRGLTHFLEHQLPSYRRYMTHYGESVCAAYQYNKIFGASGLWLPPVLGMLVDDWREDTLPESQEAVYLPSGIEARMRQVDRREQSFLYEIRKVASRVIENIEKMKAGEGF</sequence>
<protein>
    <submittedName>
        <fullName evidence="1">ORF17</fullName>
    </submittedName>
</protein>
<name>Q14W89_9VIRU</name>
<keyword evidence="2" id="KW-1185">Reference proteome</keyword>
<evidence type="ECO:0000313" key="1">
    <source>
        <dbReference type="EMBL" id="ABG25668.1"/>
    </source>
</evidence>
<dbReference type="Proteomes" id="UP000120576">
    <property type="component" value="Genome"/>
</dbReference>
<accession>Q14W89</accession>
<organism evidence="1 2">
    <name type="scientific">Ranid herpesvirus 2</name>
    <dbReference type="NCBI Taxonomy" id="389214"/>
    <lineage>
        <taxon>Viruses</taxon>
        <taxon>Duplodnaviria</taxon>
        <taxon>Heunggongvirae</taxon>
        <taxon>Peploviricota</taxon>
        <taxon>Herviviricetes</taxon>
        <taxon>Herpesvirales</taxon>
        <taxon>Alloherpesviridae</taxon>
        <taxon>Batravirus</taxon>
        <taxon>Batravirus ranidallo2</taxon>
    </lineage>
</organism>
<proteinExistence type="predicted"/>
<dbReference type="EMBL" id="DQ665652">
    <property type="protein sequence ID" value="ABG25668.1"/>
    <property type="molecule type" value="Genomic_DNA"/>
</dbReference>